<evidence type="ECO:0008006" key="5">
    <source>
        <dbReference type="Google" id="ProtNLM"/>
    </source>
</evidence>
<sequence>MPNNKRHSLKDIKNKDKAHPYSRKANQIQRAIDRSIKVEKKKMRAERFLWFSHALDEELISATMEEVHDLIQTYLDRNEEELSTNSKSFQADMIKLQHAKELKEYEVEGFEVPDLTNMKNVKLLREWDGDVNSIQSIKSVIITKPKEVKEDNTDEMKE</sequence>
<feature type="region of interest" description="Disordered" evidence="2">
    <location>
        <begin position="1"/>
        <end position="24"/>
    </location>
</feature>
<gene>
    <name evidence="3" type="ORF">CONCODRAFT_80802</name>
</gene>
<dbReference type="STRING" id="796925.A0A137NRI9"/>
<dbReference type="OrthoDB" id="270284at2759"/>
<dbReference type="Gene3D" id="1.20.1440.170">
    <property type="entry name" value="Translation machinery-associated protein 16-like"/>
    <property type="match status" value="1"/>
</dbReference>
<dbReference type="EMBL" id="KQ964918">
    <property type="protein sequence ID" value="KXN65300.1"/>
    <property type="molecule type" value="Genomic_DNA"/>
</dbReference>
<dbReference type="InterPro" id="IPR021346">
    <property type="entry name" value="Tma16"/>
</dbReference>
<dbReference type="PANTHER" id="PTHR13349:SF2">
    <property type="entry name" value="TRANSLATION MACHINERY-ASSOCIATED PROTEIN 16"/>
    <property type="match status" value="1"/>
</dbReference>
<reference evidence="3 4" key="1">
    <citation type="journal article" date="2015" name="Genome Biol. Evol.">
        <title>Phylogenomic analyses indicate that early fungi evolved digesting cell walls of algal ancestors of land plants.</title>
        <authorList>
            <person name="Chang Y."/>
            <person name="Wang S."/>
            <person name="Sekimoto S."/>
            <person name="Aerts A.L."/>
            <person name="Choi C."/>
            <person name="Clum A."/>
            <person name="LaButti K.M."/>
            <person name="Lindquist E.A."/>
            <person name="Yee Ngan C."/>
            <person name="Ohm R.A."/>
            <person name="Salamov A.A."/>
            <person name="Grigoriev I.V."/>
            <person name="Spatafora J.W."/>
            <person name="Berbee M.L."/>
        </authorList>
    </citation>
    <scope>NUCLEOTIDE SEQUENCE [LARGE SCALE GENOMIC DNA]</scope>
    <source>
        <strain evidence="3 4">NRRL 28638</strain>
    </source>
</reference>
<dbReference type="Proteomes" id="UP000070444">
    <property type="component" value="Unassembled WGS sequence"/>
</dbReference>
<dbReference type="OMA" id="FWMPDLS"/>
<evidence type="ECO:0000256" key="1">
    <source>
        <dbReference type="ARBA" id="ARBA00034127"/>
    </source>
</evidence>
<dbReference type="PANTHER" id="PTHR13349">
    <property type="entry name" value="TRANSLATION MACHINERY-ASSOCIATED PROTEIN 16"/>
    <property type="match status" value="1"/>
</dbReference>
<proteinExistence type="inferred from homology"/>
<dbReference type="Pfam" id="PF11176">
    <property type="entry name" value="Tma16"/>
    <property type="match status" value="1"/>
</dbReference>
<evidence type="ECO:0000256" key="2">
    <source>
        <dbReference type="SAM" id="MobiDB-lite"/>
    </source>
</evidence>
<accession>A0A137NRI9</accession>
<keyword evidence="4" id="KW-1185">Reference proteome</keyword>
<comment type="similarity">
    <text evidence="1">Belongs to the TMA16 family.</text>
</comment>
<dbReference type="GO" id="GO:0005634">
    <property type="term" value="C:nucleus"/>
    <property type="evidence" value="ECO:0007669"/>
    <property type="project" value="TreeGrafter"/>
</dbReference>
<name>A0A137NRI9_CONC2</name>
<organism evidence="3 4">
    <name type="scientific">Conidiobolus coronatus (strain ATCC 28846 / CBS 209.66 / NRRL 28638)</name>
    <name type="common">Delacroixia coronata</name>
    <dbReference type="NCBI Taxonomy" id="796925"/>
    <lineage>
        <taxon>Eukaryota</taxon>
        <taxon>Fungi</taxon>
        <taxon>Fungi incertae sedis</taxon>
        <taxon>Zoopagomycota</taxon>
        <taxon>Entomophthoromycotina</taxon>
        <taxon>Entomophthoromycetes</taxon>
        <taxon>Entomophthorales</taxon>
        <taxon>Ancylistaceae</taxon>
        <taxon>Conidiobolus</taxon>
    </lineage>
</organism>
<evidence type="ECO:0000313" key="3">
    <source>
        <dbReference type="EMBL" id="KXN65300.1"/>
    </source>
</evidence>
<dbReference type="InterPro" id="IPR038356">
    <property type="entry name" value="Tma16_sf"/>
</dbReference>
<evidence type="ECO:0000313" key="4">
    <source>
        <dbReference type="Proteomes" id="UP000070444"/>
    </source>
</evidence>
<feature type="compositionally biased region" description="Basic and acidic residues" evidence="2">
    <location>
        <begin position="9"/>
        <end position="19"/>
    </location>
</feature>
<dbReference type="AlphaFoldDB" id="A0A137NRI9"/>
<protein>
    <recommendedName>
        <fullName evidence="5">Translation machinery-associated protein 16</fullName>
    </recommendedName>
</protein>